<evidence type="ECO:0000256" key="13">
    <source>
        <dbReference type="ARBA" id="ARBA00073026"/>
    </source>
</evidence>
<comment type="subunit">
    <text evidence="11">Component of the RNA polymerase III complex consisting of 17 subunits: a ten-subunit horseshoe-shaped catalytic core composed of POLR3A/RPC1, POLR3B/RPC2, POLR1C/RPAC1, POLR1D/RPAC2, POLR3K/RPC10, POLR2E/RPABC1, POLR2F/RPABC2, POLR2H/RPABC3, POLR2K/RPABC4 and POLR2L/RPABC5; a mobile stalk composed of two subunits POLR3H/RPC8 and CRCP/RPC9, protruding from the core and functioning primarily in transcription initiation; and additional subunits homologous to general transcription factors of the RNA polymerase II machinery, POLR3C/RPC3-POLR3F/RPC6-POLR3G/RPC7 heterotrimer required for transcription initiation and POLR3D/RPC4-POLR3E/RPC5 heterodimer involved in both transcription initiation and termination.</text>
</comment>
<evidence type="ECO:0000256" key="12">
    <source>
        <dbReference type="ARBA" id="ARBA00045808"/>
    </source>
</evidence>
<dbReference type="InterPro" id="IPR005574">
    <property type="entry name" value="Rpb4/RPC9"/>
</dbReference>
<evidence type="ECO:0000256" key="11">
    <source>
        <dbReference type="ARBA" id="ARBA00044007"/>
    </source>
</evidence>
<sequence length="140" mass="15895">MNVLCPQVTILTNAEVYKILNERRCEQGQVPKSQRLKHLGTVLYETSTYLKSTTAPVQSFEDIAKVIKALAPYKLTAAEILQFINMRPVTAIEIQLIVEECEERLTENQVDELVTIAVEYLPQRVEPKSSVDENEKMQTG</sequence>
<evidence type="ECO:0000256" key="8">
    <source>
        <dbReference type="ARBA" id="ARBA00023163"/>
    </source>
</evidence>
<name>A0ABD6EYF1_9BILA</name>
<dbReference type="FunFam" id="1.20.1250.40:FF:000002">
    <property type="entry name" value="DNA-directed RNA polymerase III subunit RPC9"/>
    <property type="match status" value="1"/>
</dbReference>
<comment type="function">
    <text evidence="10">Accessory protein for the calcitonin gene-related peptide (CGRP) receptor. It modulates CGRP responsiveness in a variety of tissues.</text>
</comment>
<dbReference type="SMART" id="SM00657">
    <property type="entry name" value="RPOL4c"/>
    <property type="match status" value="1"/>
</dbReference>
<dbReference type="EMBL" id="JBGFUD010008922">
    <property type="protein sequence ID" value="MFH4982279.1"/>
    <property type="molecule type" value="Genomic_DNA"/>
</dbReference>
<dbReference type="GO" id="GO:0000428">
    <property type="term" value="C:DNA-directed RNA polymerase complex"/>
    <property type="evidence" value="ECO:0007669"/>
    <property type="project" value="UniProtKB-KW"/>
</dbReference>
<comment type="caution">
    <text evidence="15">The sequence shown here is derived from an EMBL/GenBank/DDBJ whole genome shotgun (WGS) entry which is preliminary data.</text>
</comment>
<keyword evidence="5" id="KW-1003">Cell membrane</keyword>
<evidence type="ECO:0000256" key="3">
    <source>
        <dbReference type="ARBA" id="ARBA00006898"/>
    </source>
</evidence>
<dbReference type="InterPro" id="IPR010997">
    <property type="entry name" value="HRDC-like_sf"/>
</dbReference>
<keyword evidence="9" id="KW-0539">Nucleus</keyword>
<protein>
    <recommendedName>
        <fullName evidence="4">DNA-directed RNA polymerase III subunit RPC9</fullName>
    </recommendedName>
    <alternativeName>
        <fullName evidence="13">DNA-directed RNA polymerase III subunit rpc9</fullName>
    </alternativeName>
</protein>
<dbReference type="GO" id="GO:0005886">
    <property type="term" value="C:plasma membrane"/>
    <property type="evidence" value="ECO:0007669"/>
    <property type="project" value="UniProtKB-SubCell"/>
</dbReference>
<evidence type="ECO:0000256" key="6">
    <source>
        <dbReference type="ARBA" id="ARBA00022478"/>
    </source>
</evidence>
<keyword evidence="16" id="KW-1185">Reference proteome</keyword>
<dbReference type="InterPro" id="IPR006590">
    <property type="entry name" value="RNA_pol_Rpb4/RPC9_core"/>
</dbReference>
<dbReference type="Pfam" id="PF03874">
    <property type="entry name" value="RNA_pol_Rpb4"/>
    <property type="match status" value="1"/>
</dbReference>
<comment type="similarity">
    <text evidence="3">Belongs to the eukaryotic RPC9 RNA polymerase subunit family.</text>
</comment>
<evidence type="ECO:0000256" key="1">
    <source>
        <dbReference type="ARBA" id="ARBA00004123"/>
    </source>
</evidence>
<evidence type="ECO:0000259" key="14">
    <source>
        <dbReference type="SMART" id="SM00657"/>
    </source>
</evidence>
<dbReference type="InterPro" id="IPR038846">
    <property type="entry name" value="RPC9"/>
</dbReference>
<comment type="function">
    <text evidence="12">DNA-dependent RNA polymerase catalyzes the transcription of DNA into RNA using the four ribonucleoside triphosphates as substrates. Specific peripheric component of RNA polymerase III (Pol III) which synthesizes small non-coding RNAs including 5S rRNA, snRNAs, tRNAs and miRNAs from at least 500 distinct genomic loci. With POLR3H/RPC8 forms a mobile stalk that protrudes from Pol III core and functions primarily in transcription initiation. Pol III plays a key role in sensing and limiting infection by intracellular bacteria and DNA viruses. Acts as nuclear and cytosolic DNA sensor involved in innate immune response. Can sense non-self dsDNA that serves as template for transcription into dsRNA. The non-self RNA polymerase III transcripts, such as Epstein-Barr virus-encoded RNAs (EBERs) induce type I interferon and NF-kappa-B through the RIG-I pathway.</text>
</comment>
<evidence type="ECO:0000256" key="5">
    <source>
        <dbReference type="ARBA" id="ARBA00022475"/>
    </source>
</evidence>
<evidence type="ECO:0000256" key="10">
    <source>
        <dbReference type="ARBA" id="ARBA00043924"/>
    </source>
</evidence>
<dbReference type="Gene3D" id="1.20.1250.40">
    <property type="match status" value="1"/>
</dbReference>
<evidence type="ECO:0000256" key="7">
    <source>
        <dbReference type="ARBA" id="ARBA00023136"/>
    </source>
</evidence>
<dbReference type="PANTHER" id="PTHR15561">
    <property type="entry name" value="CALCITONIN GENE-RELATED PEPTIDE-RECEPTOR COMPONENT PROTEIN"/>
    <property type="match status" value="1"/>
</dbReference>
<keyword evidence="6" id="KW-0240">DNA-directed RNA polymerase</keyword>
<dbReference type="Proteomes" id="UP001608902">
    <property type="component" value="Unassembled WGS sequence"/>
</dbReference>
<evidence type="ECO:0000256" key="9">
    <source>
        <dbReference type="ARBA" id="ARBA00023242"/>
    </source>
</evidence>
<accession>A0ABD6EYF1</accession>
<proteinExistence type="inferred from homology"/>
<comment type="subcellular location">
    <subcellularLocation>
        <location evidence="2">Cell membrane</location>
        <topology evidence="2">Peripheral membrane protein</topology>
        <orientation evidence="2">Cytoplasmic side</orientation>
    </subcellularLocation>
    <subcellularLocation>
        <location evidence="1">Nucleus</location>
    </subcellularLocation>
</comment>
<evidence type="ECO:0000256" key="2">
    <source>
        <dbReference type="ARBA" id="ARBA00004413"/>
    </source>
</evidence>
<evidence type="ECO:0000313" key="15">
    <source>
        <dbReference type="EMBL" id="MFH4982279.1"/>
    </source>
</evidence>
<keyword evidence="8" id="KW-0804">Transcription</keyword>
<dbReference type="AlphaFoldDB" id="A0ABD6EYF1"/>
<dbReference type="PANTHER" id="PTHR15561:SF0">
    <property type="entry name" value="DNA-DIRECTED RNA POLYMERASE III SUBUNIT RPC9"/>
    <property type="match status" value="1"/>
</dbReference>
<organism evidence="15 16">
    <name type="scientific">Gnathostoma spinigerum</name>
    <dbReference type="NCBI Taxonomy" id="75299"/>
    <lineage>
        <taxon>Eukaryota</taxon>
        <taxon>Metazoa</taxon>
        <taxon>Ecdysozoa</taxon>
        <taxon>Nematoda</taxon>
        <taxon>Chromadorea</taxon>
        <taxon>Rhabditida</taxon>
        <taxon>Spirurina</taxon>
        <taxon>Gnathostomatomorpha</taxon>
        <taxon>Gnathostomatoidea</taxon>
        <taxon>Gnathostomatidae</taxon>
        <taxon>Gnathostoma</taxon>
    </lineage>
</organism>
<reference evidence="15 16" key="1">
    <citation type="submission" date="2024-08" db="EMBL/GenBank/DDBJ databases">
        <title>Gnathostoma spinigerum genome.</title>
        <authorList>
            <person name="Gonzalez-Bertolin B."/>
            <person name="Monzon S."/>
            <person name="Zaballos A."/>
            <person name="Jimenez P."/>
            <person name="Dekumyoy P."/>
            <person name="Varona S."/>
            <person name="Cuesta I."/>
            <person name="Sumanam S."/>
            <person name="Adisakwattana P."/>
            <person name="Gasser R.B."/>
            <person name="Hernandez-Gonzalez A."/>
            <person name="Young N.D."/>
            <person name="Perteguer M.J."/>
        </authorList>
    </citation>
    <scope>NUCLEOTIDE SEQUENCE [LARGE SCALE GENOMIC DNA]</scope>
    <source>
        <strain evidence="15">AL3</strain>
        <tissue evidence="15">Liver</tissue>
    </source>
</reference>
<gene>
    <name evidence="15" type="ORF">AB6A40_008988</name>
</gene>
<dbReference type="GO" id="GO:0005634">
    <property type="term" value="C:nucleus"/>
    <property type="evidence" value="ECO:0007669"/>
    <property type="project" value="UniProtKB-SubCell"/>
</dbReference>
<feature type="domain" description="RNA polymerase Rpb4/RPC9 core" evidence="14">
    <location>
        <begin position="1"/>
        <end position="124"/>
    </location>
</feature>
<evidence type="ECO:0000313" key="16">
    <source>
        <dbReference type="Proteomes" id="UP001608902"/>
    </source>
</evidence>
<dbReference type="SUPFAM" id="SSF47819">
    <property type="entry name" value="HRDC-like"/>
    <property type="match status" value="1"/>
</dbReference>
<evidence type="ECO:0000256" key="4">
    <source>
        <dbReference type="ARBA" id="ARBA00016672"/>
    </source>
</evidence>
<keyword evidence="7" id="KW-0472">Membrane</keyword>
<dbReference type="InterPro" id="IPR038324">
    <property type="entry name" value="Rpb4/RPC9_sf"/>
</dbReference>